<evidence type="ECO:0000259" key="2">
    <source>
        <dbReference type="SMART" id="SM00656"/>
    </source>
</evidence>
<dbReference type="PANTHER" id="PTHR31683:SF187">
    <property type="entry name" value="PECTATE LYASE 18-RELATED"/>
    <property type="match status" value="1"/>
</dbReference>
<evidence type="ECO:0000313" key="4">
    <source>
        <dbReference type="Proteomes" id="UP000436088"/>
    </source>
</evidence>
<dbReference type="Pfam" id="PF00544">
    <property type="entry name" value="Pectate_lyase_4"/>
    <property type="match status" value="1"/>
</dbReference>
<dbReference type="InterPro" id="IPR012334">
    <property type="entry name" value="Pectin_lyas_fold"/>
</dbReference>
<dbReference type="EMBL" id="VEPZ02001681">
    <property type="protein sequence ID" value="KAE8663386.1"/>
    <property type="molecule type" value="Genomic_DNA"/>
</dbReference>
<gene>
    <name evidence="3" type="ORF">F3Y22_tig00112988pilonHSYRG00238</name>
</gene>
<accession>A0A6A2XN00</accession>
<keyword evidence="4" id="KW-1185">Reference proteome</keyword>
<proteinExistence type="predicted"/>
<dbReference type="InterPro" id="IPR045032">
    <property type="entry name" value="PEL"/>
</dbReference>
<dbReference type="PANTHER" id="PTHR31683">
    <property type="entry name" value="PECTATE LYASE 18-RELATED"/>
    <property type="match status" value="1"/>
</dbReference>
<keyword evidence="1 3" id="KW-0456">Lyase</keyword>
<dbReference type="Gene3D" id="2.160.20.10">
    <property type="entry name" value="Single-stranded right-handed beta-helix, Pectin lyase-like"/>
    <property type="match status" value="1"/>
</dbReference>
<organism evidence="3 4">
    <name type="scientific">Hibiscus syriacus</name>
    <name type="common">Rose of Sharon</name>
    <dbReference type="NCBI Taxonomy" id="106335"/>
    <lineage>
        <taxon>Eukaryota</taxon>
        <taxon>Viridiplantae</taxon>
        <taxon>Streptophyta</taxon>
        <taxon>Embryophyta</taxon>
        <taxon>Tracheophyta</taxon>
        <taxon>Spermatophyta</taxon>
        <taxon>Magnoliopsida</taxon>
        <taxon>eudicotyledons</taxon>
        <taxon>Gunneridae</taxon>
        <taxon>Pentapetalae</taxon>
        <taxon>rosids</taxon>
        <taxon>malvids</taxon>
        <taxon>Malvales</taxon>
        <taxon>Malvaceae</taxon>
        <taxon>Malvoideae</taxon>
        <taxon>Hibiscus</taxon>
    </lineage>
</organism>
<comment type="caution">
    <text evidence="3">The sequence shown here is derived from an EMBL/GenBank/DDBJ whole genome shotgun (WGS) entry which is preliminary data.</text>
</comment>
<name>A0A6A2XN00_HIBSY</name>
<dbReference type="InterPro" id="IPR011050">
    <property type="entry name" value="Pectin_lyase_fold/virulence"/>
</dbReference>
<sequence>MSSAEEMVNYTLSSIPATMTLTHHELFQDGRRSRRRCSHHQGSVHYHPVVTNIIIHGLNIHDCKQGGSAIHRTATGFPSSAAATFGWIATLSNCKDGLIDAIYGSTAITISNKYMSRHDKVMLLGHSDSYTRDKNMQVTIAFNHFSEGLVQRMPRCRHGYFHVVNNDYTRWEIKEVTKHEDATESEWKPWNWRSKGNLMVNGSRHRAPVFHRVTPRPLAWVPGLRHTLPR</sequence>
<dbReference type="Proteomes" id="UP000436088">
    <property type="component" value="Unassembled WGS sequence"/>
</dbReference>
<evidence type="ECO:0000313" key="3">
    <source>
        <dbReference type="EMBL" id="KAE8663386.1"/>
    </source>
</evidence>
<dbReference type="SMART" id="SM00656">
    <property type="entry name" value="Amb_all"/>
    <property type="match status" value="1"/>
</dbReference>
<evidence type="ECO:0000256" key="1">
    <source>
        <dbReference type="ARBA" id="ARBA00023239"/>
    </source>
</evidence>
<dbReference type="AlphaFoldDB" id="A0A6A2XN00"/>
<protein>
    <submittedName>
        <fullName evidence="3">Pectate lyase 18</fullName>
    </submittedName>
</protein>
<dbReference type="InterPro" id="IPR002022">
    <property type="entry name" value="Pec_lyase"/>
</dbReference>
<dbReference type="SUPFAM" id="SSF51126">
    <property type="entry name" value="Pectin lyase-like"/>
    <property type="match status" value="1"/>
</dbReference>
<dbReference type="GO" id="GO:0030570">
    <property type="term" value="F:pectate lyase activity"/>
    <property type="evidence" value="ECO:0007669"/>
    <property type="project" value="InterPro"/>
</dbReference>
<reference evidence="3" key="1">
    <citation type="submission" date="2019-09" db="EMBL/GenBank/DDBJ databases">
        <title>Draft genome information of white flower Hibiscus syriacus.</title>
        <authorList>
            <person name="Kim Y.-M."/>
        </authorList>
    </citation>
    <scope>NUCLEOTIDE SEQUENCE [LARGE SCALE GENOMIC DNA]</scope>
    <source>
        <strain evidence="3">YM2019G1</strain>
    </source>
</reference>
<feature type="domain" description="Pectate lyase" evidence="2">
    <location>
        <begin position="14"/>
        <end position="199"/>
    </location>
</feature>